<comment type="caution">
    <text evidence="2">The sequence shown here is derived from an EMBL/GenBank/DDBJ whole genome shotgun (WGS) entry which is preliminary data.</text>
</comment>
<dbReference type="EMBL" id="ALWX01000018">
    <property type="protein sequence ID" value="EKA61931.1"/>
    <property type="molecule type" value="Genomic_DNA"/>
</dbReference>
<protein>
    <submittedName>
        <fullName evidence="2">Uncharacterized protein</fullName>
    </submittedName>
</protein>
<dbReference type="Proteomes" id="UP000004474">
    <property type="component" value="Unassembled WGS sequence"/>
</dbReference>
<evidence type="ECO:0000313" key="3">
    <source>
        <dbReference type="Proteomes" id="UP000004474"/>
    </source>
</evidence>
<name>K1E4D0_9MICO</name>
<reference evidence="2 3" key="1">
    <citation type="journal article" date="2012" name="J. Bacteriol.">
        <title>Genome Sequence of Janibacter hoylei MTCC8307, Isolated from the Stratospheric Air.</title>
        <authorList>
            <person name="Pawar S.P."/>
            <person name="Dhotre D.P."/>
            <person name="Shetty S.A."/>
            <person name="Chowdhury S.P."/>
            <person name="Chaudhari B.L."/>
            <person name="Shouche Y.S."/>
        </authorList>
    </citation>
    <scope>NUCLEOTIDE SEQUENCE [LARGE SCALE GENOMIC DNA]</scope>
    <source>
        <strain evidence="2 3">PVAS-1</strain>
    </source>
</reference>
<accession>K1E4D0</accession>
<organism evidence="2 3">
    <name type="scientific">Janibacter hoylei PVAS-1</name>
    <dbReference type="NCBI Taxonomy" id="1210046"/>
    <lineage>
        <taxon>Bacteria</taxon>
        <taxon>Bacillati</taxon>
        <taxon>Actinomycetota</taxon>
        <taxon>Actinomycetes</taxon>
        <taxon>Micrococcales</taxon>
        <taxon>Intrasporangiaceae</taxon>
        <taxon>Janibacter</taxon>
    </lineage>
</organism>
<dbReference type="AlphaFoldDB" id="K1E4D0"/>
<feature type="compositionally biased region" description="Basic and acidic residues" evidence="1">
    <location>
        <begin position="89"/>
        <end position="100"/>
    </location>
</feature>
<feature type="region of interest" description="Disordered" evidence="1">
    <location>
        <begin position="78"/>
        <end position="100"/>
    </location>
</feature>
<evidence type="ECO:0000313" key="2">
    <source>
        <dbReference type="EMBL" id="EKA61931.1"/>
    </source>
</evidence>
<gene>
    <name evidence="2" type="ORF">B277_04869</name>
</gene>
<evidence type="ECO:0000256" key="1">
    <source>
        <dbReference type="SAM" id="MobiDB-lite"/>
    </source>
</evidence>
<proteinExistence type="predicted"/>
<sequence>MPAADLQLGAVDDDAAAPTVLVDLADVSRRDEGRAVDADKSCRGPLLLEGGERDAHEVRAGGGVQPRVVTLGLDPADVAAGDEAGDPAELDRDGLRVLGR</sequence>